<keyword evidence="3" id="KW-0238">DNA-binding</keyword>
<keyword evidence="5" id="KW-0804">Transcription</keyword>
<dbReference type="EMBL" id="KX231277">
    <property type="protein sequence ID" value="AOA33906.1"/>
    <property type="molecule type" value="Genomic_DNA"/>
</dbReference>
<keyword evidence="4" id="KW-0010">Activator</keyword>
<dbReference type="GO" id="GO:0032993">
    <property type="term" value="C:protein-DNA complex"/>
    <property type="evidence" value="ECO:0007669"/>
    <property type="project" value="TreeGrafter"/>
</dbReference>
<evidence type="ECO:0000256" key="2">
    <source>
        <dbReference type="ARBA" id="ARBA00023015"/>
    </source>
</evidence>
<dbReference type="InterPro" id="IPR000847">
    <property type="entry name" value="LysR_HTH_N"/>
</dbReference>
<sequence>MREVISNRLASISIRDLLLVEAVAQQRSFRLAAETMGISTSGLSYQVRKVEEVLGGAIFERGSKTTPTVYGQVVLDEIAAILEGITRLEALRDDSATPFGQALRLGVISSLAPLDLLQILMLCREHSAQTRVEIVCGMHQGLLRRLLNREIDILVTAGQDIPDGLGYAELFREGFVLLTRSDQEIPQLEPVFSSGLGLLPLNEDDFVPPGVAQGLEPLLTSGLARTLGLSVGHRIALVCEGYGHALLPHGWVKSMPLPPNLTLIPLPENLSGERVLGCIWRQSFPLGPEIASKLCSLRFGGCA</sequence>
<protein>
    <submittedName>
        <fullName evidence="7">Hydrogen peroxide-inducible gene activator</fullName>
    </submittedName>
</protein>
<dbReference type="Pfam" id="PF00126">
    <property type="entry name" value="HTH_1"/>
    <property type="match status" value="1"/>
</dbReference>
<dbReference type="PANTHER" id="PTHR30346">
    <property type="entry name" value="TRANSCRIPTIONAL DUAL REGULATOR HCAR-RELATED"/>
    <property type="match status" value="1"/>
</dbReference>
<dbReference type="PANTHER" id="PTHR30346:SF26">
    <property type="entry name" value="HYDROGEN PEROXIDE-INDUCIBLE GENES ACTIVATOR"/>
    <property type="match status" value="1"/>
</dbReference>
<organism evidence="7">
    <name type="scientific">Aeromonas salmonicida</name>
    <dbReference type="NCBI Taxonomy" id="645"/>
    <lineage>
        <taxon>Bacteria</taxon>
        <taxon>Pseudomonadati</taxon>
        <taxon>Pseudomonadota</taxon>
        <taxon>Gammaproteobacteria</taxon>
        <taxon>Aeromonadales</taxon>
        <taxon>Aeromonadaceae</taxon>
        <taxon>Aeromonas</taxon>
    </lineage>
</organism>
<dbReference type="SUPFAM" id="SSF53850">
    <property type="entry name" value="Periplasmic binding protein-like II"/>
    <property type="match status" value="1"/>
</dbReference>
<reference evidence="7" key="1">
    <citation type="journal article" date="2016" name="FEMS Microbiol. Lett.">
        <title>Aeromonas salmonicida subsp. salmonicida strains isolated from Chinese freshwater fish contain a novel genomic island and possible regional-specific mobile genetic elements profiles.</title>
        <authorList>
            <person name="Long M."/>
            <person name="Nielsen T.K."/>
            <person name="Leisner J.J."/>
            <person name="Hansen L.H."/>
            <person name="Shen Z.X."/>
            <person name="Zhang Q.Q."/>
            <person name="Li A."/>
        </authorList>
    </citation>
    <scope>NUCLEOTIDE SEQUENCE</scope>
    <source>
        <strain evidence="7">BG</strain>
    </source>
</reference>
<evidence type="ECO:0000256" key="4">
    <source>
        <dbReference type="ARBA" id="ARBA00023159"/>
    </source>
</evidence>
<dbReference type="InterPro" id="IPR005119">
    <property type="entry name" value="LysR_subst-bd"/>
</dbReference>
<name>A0A1B2LQQ0_AERSA</name>
<comment type="similarity">
    <text evidence="1">Belongs to the LysR transcriptional regulatory family.</text>
</comment>
<dbReference type="GO" id="GO:0003700">
    <property type="term" value="F:DNA-binding transcription factor activity"/>
    <property type="evidence" value="ECO:0007669"/>
    <property type="project" value="InterPro"/>
</dbReference>
<evidence type="ECO:0000256" key="3">
    <source>
        <dbReference type="ARBA" id="ARBA00023125"/>
    </source>
</evidence>
<feature type="domain" description="HTH lysR-type" evidence="6">
    <location>
        <begin position="12"/>
        <end position="68"/>
    </location>
</feature>
<keyword evidence="2" id="KW-0805">Transcription regulation</keyword>
<evidence type="ECO:0000256" key="5">
    <source>
        <dbReference type="ARBA" id="ARBA00023163"/>
    </source>
</evidence>
<dbReference type="InterPro" id="IPR036388">
    <property type="entry name" value="WH-like_DNA-bd_sf"/>
</dbReference>
<dbReference type="Gene3D" id="1.10.10.10">
    <property type="entry name" value="Winged helix-like DNA-binding domain superfamily/Winged helix DNA-binding domain"/>
    <property type="match status" value="1"/>
</dbReference>
<dbReference type="Gene3D" id="3.40.190.10">
    <property type="entry name" value="Periplasmic binding protein-like II"/>
    <property type="match status" value="2"/>
</dbReference>
<accession>A0A1B2LQQ0</accession>
<dbReference type="PROSITE" id="PS50931">
    <property type="entry name" value="HTH_LYSR"/>
    <property type="match status" value="1"/>
</dbReference>
<dbReference type="RefSeq" id="WP_047234954.1">
    <property type="nucleotide sequence ID" value="NZ_CP110648.1"/>
</dbReference>
<dbReference type="Pfam" id="PF03466">
    <property type="entry name" value="LysR_substrate"/>
    <property type="match status" value="1"/>
</dbReference>
<dbReference type="GO" id="GO:0003677">
    <property type="term" value="F:DNA binding"/>
    <property type="evidence" value="ECO:0007669"/>
    <property type="project" value="UniProtKB-KW"/>
</dbReference>
<evidence type="ECO:0000313" key="7">
    <source>
        <dbReference type="EMBL" id="AOA33906.1"/>
    </source>
</evidence>
<dbReference type="SUPFAM" id="SSF46785">
    <property type="entry name" value="Winged helix' DNA-binding domain"/>
    <property type="match status" value="1"/>
</dbReference>
<evidence type="ECO:0000256" key="1">
    <source>
        <dbReference type="ARBA" id="ARBA00009437"/>
    </source>
</evidence>
<dbReference type="InterPro" id="IPR036390">
    <property type="entry name" value="WH_DNA-bd_sf"/>
</dbReference>
<dbReference type="CDD" id="cd05466">
    <property type="entry name" value="PBP2_LTTR_substrate"/>
    <property type="match status" value="1"/>
</dbReference>
<proteinExistence type="inferred from homology"/>
<evidence type="ECO:0000259" key="6">
    <source>
        <dbReference type="PROSITE" id="PS50931"/>
    </source>
</evidence>
<dbReference type="AlphaFoldDB" id="A0A1B2LQQ0"/>